<dbReference type="KEGG" id="palr:HGI30_22580"/>
<dbReference type="GO" id="GO:0003993">
    <property type="term" value="F:acid phosphatase activity"/>
    <property type="evidence" value="ECO:0007669"/>
    <property type="project" value="InterPro"/>
</dbReference>
<evidence type="ECO:0000313" key="4">
    <source>
        <dbReference type="EMBL" id="QJC54553.1"/>
    </source>
</evidence>
<dbReference type="Pfam" id="PF00149">
    <property type="entry name" value="Metallophos"/>
    <property type="match status" value="1"/>
</dbReference>
<dbReference type="SUPFAM" id="SSF56300">
    <property type="entry name" value="Metallo-dependent phosphatases"/>
    <property type="match status" value="1"/>
</dbReference>
<name>A0A6H2H4D2_9BACL</name>
<dbReference type="InterPro" id="IPR004843">
    <property type="entry name" value="Calcineurin-like_PHP"/>
</dbReference>
<organism evidence="4 5">
    <name type="scientific">Paenibacillus albicereus</name>
    <dbReference type="NCBI Taxonomy" id="2726185"/>
    <lineage>
        <taxon>Bacteria</taxon>
        <taxon>Bacillati</taxon>
        <taxon>Bacillota</taxon>
        <taxon>Bacilli</taxon>
        <taxon>Bacillales</taxon>
        <taxon>Paenibacillaceae</taxon>
        <taxon>Paenibacillus</taxon>
    </lineage>
</organism>
<dbReference type="PANTHER" id="PTHR45867">
    <property type="entry name" value="PURPLE ACID PHOSPHATASE"/>
    <property type="match status" value="1"/>
</dbReference>
<reference evidence="4 5" key="1">
    <citation type="submission" date="2020-04" db="EMBL/GenBank/DDBJ databases">
        <title>Novel Paenibacillus strain UniB2 isolated from commercial digestive syrup.</title>
        <authorList>
            <person name="Thorat V."/>
            <person name="Kirdat K."/>
            <person name="Tiwarekar B."/>
            <person name="Yadav A."/>
        </authorList>
    </citation>
    <scope>NUCLEOTIDE SEQUENCE [LARGE SCALE GENOMIC DNA]</scope>
    <source>
        <strain evidence="4 5">UniB2</strain>
    </source>
</reference>
<dbReference type="Proteomes" id="UP000502136">
    <property type="component" value="Chromosome"/>
</dbReference>
<proteinExistence type="predicted"/>
<protein>
    <submittedName>
        <fullName evidence="4">Serine/threonine protein phosphatase</fullName>
    </submittedName>
</protein>
<keyword evidence="5" id="KW-1185">Reference proteome</keyword>
<evidence type="ECO:0000313" key="5">
    <source>
        <dbReference type="Proteomes" id="UP000502136"/>
    </source>
</evidence>
<dbReference type="PANTHER" id="PTHR45867:SF3">
    <property type="entry name" value="ACID PHOSPHATASE TYPE 7"/>
    <property type="match status" value="1"/>
</dbReference>
<keyword evidence="1" id="KW-0732">Signal</keyword>
<dbReference type="Gene3D" id="3.60.21.10">
    <property type="match status" value="1"/>
</dbReference>
<gene>
    <name evidence="4" type="ORF">HGI30_22580</name>
</gene>
<dbReference type="GO" id="GO:0046872">
    <property type="term" value="F:metal ion binding"/>
    <property type="evidence" value="ECO:0007669"/>
    <property type="project" value="InterPro"/>
</dbReference>
<sequence>MQLLAVPTGSGTPGGGAEAPASLAMTFSGDPASSRAFAWYTPSAVTGTRLEIVEGTYTDATWPSAAATSIAGTSQSIQAYASSSDKSAGKKTSYVSHKATATGLKPGTTYSYRAGDGTSGRWSAVGTFRTAESSPSSYSFLFTTDPQGTTESEFVTWNHTLTEGMAKFPDARFVAVTGDLVDNGDLESQWGWVLGKPAELLRRLPLAPAVGNHESKSYSNFGWHFNLPDTGTGAQPAGSVYSFDYGPAHFMVLNTEFDEASGSDPIYQKQVAWLRADAAASSKKWKIVLLHKSPYSVANHSSSSDILFFRNNLTKVFDELGIDAVLGGHDHTYTRTYPMKANSPQTNPTLDANGDMVRPNGTLYVTSNAAGDKRYTPKSGPFPYAYKYGQPGKEMFTGVTVSTDRLTFQVYTTTEAGSTALYDRFGIVK</sequence>
<dbReference type="AlphaFoldDB" id="A0A6H2H4D2"/>
<evidence type="ECO:0000259" key="2">
    <source>
        <dbReference type="Pfam" id="PF00149"/>
    </source>
</evidence>
<dbReference type="EMBL" id="CP051428">
    <property type="protein sequence ID" value="QJC54553.1"/>
    <property type="molecule type" value="Genomic_DNA"/>
</dbReference>
<dbReference type="SUPFAM" id="SSF49363">
    <property type="entry name" value="Purple acid phosphatase, N-terminal domain"/>
    <property type="match status" value="1"/>
</dbReference>
<dbReference type="InterPro" id="IPR008963">
    <property type="entry name" value="Purple_acid_Pase-like_N"/>
</dbReference>
<accession>A0A6H2H4D2</accession>
<feature type="domain" description="Purple acid phosphatase N-terminal" evidence="3">
    <location>
        <begin position="21"/>
        <end position="130"/>
    </location>
</feature>
<dbReference type="Pfam" id="PF16656">
    <property type="entry name" value="Pur_ac_phosph_N"/>
    <property type="match status" value="1"/>
</dbReference>
<dbReference type="InterPro" id="IPR015914">
    <property type="entry name" value="PAPs_N"/>
</dbReference>
<feature type="domain" description="Calcineurin-like phosphoesterase" evidence="2">
    <location>
        <begin position="140"/>
        <end position="333"/>
    </location>
</feature>
<evidence type="ECO:0000256" key="1">
    <source>
        <dbReference type="ARBA" id="ARBA00022729"/>
    </source>
</evidence>
<dbReference type="InterPro" id="IPR029052">
    <property type="entry name" value="Metallo-depent_PP-like"/>
</dbReference>
<dbReference type="Gene3D" id="2.60.40.380">
    <property type="entry name" value="Purple acid phosphatase-like, N-terminal"/>
    <property type="match status" value="1"/>
</dbReference>
<evidence type="ECO:0000259" key="3">
    <source>
        <dbReference type="Pfam" id="PF16656"/>
    </source>
</evidence>